<feature type="transmembrane region" description="Helical" evidence="1">
    <location>
        <begin position="56"/>
        <end position="73"/>
    </location>
</feature>
<dbReference type="EMBL" id="NOKA02000097">
    <property type="protein sequence ID" value="RDY27812.1"/>
    <property type="molecule type" value="Genomic_DNA"/>
</dbReference>
<reference evidence="3" key="3">
    <citation type="submission" date="2018-07" db="EMBL/GenBank/DDBJ databases">
        <authorList>
            <person name="Quirk P.G."/>
            <person name="Krulwich T.A."/>
        </authorList>
    </citation>
    <scope>NUCLEOTIDE SEQUENCE</scope>
    <source>
        <strain evidence="3">CCRI-19302</strain>
    </source>
</reference>
<evidence type="ECO:0000313" key="2">
    <source>
        <dbReference type="EMBL" id="PXV91562.1"/>
    </source>
</evidence>
<dbReference type="AlphaFoldDB" id="A0A255IKL2"/>
<keyword evidence="1" id="KW-0812">Transmembrane</keyword>
<reference evidence="2 5" key="2">
    <citation type="submission" date="2018-05" db="EMBL/GenBank/DDBJ databases">
        <title>Genomic Encyclopedia of Type Strains, Phase IV (KMG-IV): sequencing the most valuable type-strain genomes for metagenomic binning, comparative biology and taxonomic classification.</title>
        <authorList>
            <person name="Goeker M."/>
        </authorList>
    </citation>
    <scope>NUCLEOTIDE SEQUENCE [LARGE SCALE GENOMIC DNA]</scope>
    <source>
        <strain evidence="2 5">DSM 28816</strain>
    </source>
</reference>
<protein>
    <submittedName>
        <fullName evidence="3">Uncharacterized protein</fullName>
    </submittedName>
</protein>
<gene>
    <name evidence="2" type="ORF">C8E03_103119</name>
    <name evidence="3" type="ORF">CG710_020225</name>
</gene>
<sequence>MELLLIGFVIGFIDSKISDKFIIDMKDNIFKFILVWGVILFLHLCIGLILKNYFLYSIYLYIIVLCCKIFFLNRSK</sequence>
<organism evidence="3 4">
    <name type="scientific">Lachnotalea glycerini</name>
    <dbReference type="NCBI Taxonomy" id="1763509"/>
    <lineage>
        <taxon>Bacteria</taxon>
        <taxon>Bacillati</taxon>
        <taxon>Bacillota</taxon>
        <taxon>Clostridia</taxon>
        <taxon>Lachnospirales</taxon>
        <taxon>Lachnospiraceae</taxon>
        <taxon>Lachnotalea</taxon>
    </lineage>
</organism>
<dbReference type="Proteomes" id="UP000247523">
    <property type="component" value="Unassembled WGS sequence"/>
</dbReference>
<keyword evidence="1" id="KW-0472">Membrane</keyword>
<evidence type="ECO:0000313" key="5">
    <source>
        <dbReference type="Proteomes" id="UP000247523"/>
    </source>
</evidence>
<evidence type="ECO:0000313" key="4">
    <source>
        <dbReference type="Proteomes" id="UP000216411"/>
    </source>
</evidence>
<reference evidence="3 4" key="1">
    <citation type="journal article" date="2017" name="Genome Announc.">
        <title>Draft Genome Sequence of a Sporulating and Motile Strain of Lachnotalea glycerini Isolated from Water in Quebec City, Canada.</title>
        <authorList>
            <person name="Maheux A.F."/>
            <person name="Boudreau D.K."/>
            <person name="Berube E."/>
            <person name="Boissinot M."/>
            <person name="Raymond F."/>
            <person name="Brodeur S."/>
            <person name="Corbeil J."/>
            <person name="Isabel S."/>
            <person name="Omar R.F."/>
            <person name="Bergeron M.G."/>
        </authorList>
    </citation>
    <scope>NUCLEOTIDE SEQUENCE [LARGE SCALE GENOMIC DNA]</scope>
    <source>
        <strain evidence="3 4">CCRI-19302</strain>
    </source>
</reference>
<feature type="transmembrane region" description="Helical" evidence="1">
    <location>
        <begin position="29"/>
        <end position="50"/>
    </location>
</feature>
<keyword evidence="1" id="KW-1133">Transmembrane helix</keyword>
<keyword evidence="4" id="KW-1185">Reference proteome</keyword>
<dbReference type="Proteomes" id="UP000216411">
    <property type="component" value="Unassembled WGS sequence"/>
</dbReference>
<comment type="caution">
    <text evidence="3">The sequence shown here is derived from an EMBL/GenBank/DDBJ whole genome shotgun (WGS) entry which is preliminary data.</text>
</comment>
<dbReference type="EMBL" id="QICS01000003">
    <property type="protein sequence ID" value="PXV91562.1"/>
    <property type="molecule type" value="Genomic_DNA"/>
</dbReference>
<accession>A0A255IKL2</accession>
<evidence type="ECO:0000256" key="1">
    <source>
        <dbReference type="SAM" id="Phobius"/>
    </source>
</evidence>
<name>A0A255IKL2_9FIRM</name>
<evidence type="ECO:0000313" key="3">
    <source>
        <dbReference type="EMBL" id="RDY27812.1"/>
    </source>
</evidence>
<proteinExistence type="predicted"/>